<protein>
    <recommendedName>
        <fullName evidence="3">DUF2514 family protein</fullName>
    </recommendedName>
</protein>
<proteinExistence type="predicted"/>
<organism evidence="1 2">
    <name type="scientific">Serratia nematodiphila</name>
    <dbReference type="NCBI Taxonomy" id="458197"/>
    <lineage>
        <taxon>Bacteria</taxon>
        <taxon>Pseudomonadati</taxon>
        <taxon>Pseudomonadota</taxon>
        <taxon>Gammaproteobacteria</taxon>
        <taxon>Enterobacterales</taxon>
        <taxon>Yersiniaceae</taxon>
        <taxon>Serratia</taxon>
    </lineage>
</organism>
<dbReference type="EMBL" id="FMUT01000009">
    <property type="protein sequence ID" value="SCY99646.1"/>
    <property type="molecule type" value="Genomic_DNA"/>
</dbReference>
<gene>
    <name evidence="1" type="ORF">SAMN02927935_03391</name>
</gene>
<dbReference type="Proteomes" id="UP000183031">
    <property type="component" value="Unassembled WGS sequence"/>
</dbReference>
<sequence length="124" mass="13386">MPGKITSAVVIILALAAISGAGAWLASRHYQPTIDRLNDALTQCRDTGRQQAAMIDSQNAGITALQREQVEREAKAKADQEKAREQARGDYEKANAVMAERTTGEVCAAASAAFDAELRRERAQ</sequence>
<evidence type="ECO:0008006" key="3">
    <source>
        <dbReference type="Google" id="ProtNLM"/>
    </source>
</evidence>
<name>A0A1G5KGE9_9GAMM</name>
<comment type="caution">
    <text evidence="1">The sequence shown here is derived from an EMBL/GenBank/DDBJ whole genome shotgun (WGS) entry which is preliminary data.</text>
</comment>
<evidence type="ECO:0000313" key="2">
    <source>
        <dbReference type="Proteomes" id="UP000183031"/>
    </source>
</evidence>
<evidence type="ECO:0000313" key="1">
    <source>
        <dbReference type="EMBL" id="SCY99646.1"/>
    </source>
</evidence>
<reference evidence="1 2" key="1">
    <citation type="submission" date="2016-10" db="EMBL/GenBank/DDBJ databases">
        <authorList>
            <person name="Varghese N."/>
            <person name="Submissions S."/>
        </authorList>
    </citation>
    <scope>NUCLEOTIDE SEQUENCE [LARGE SCALE GENOMIC DNA]</scope>
    <source>
        <strain evidence="1 2">CGMCC 1.6853</strain>
    </source>
</reference>
<accession>A0A1G5KGE9</accession>
<dbReference type="RefSeq" id="WP_033632350.1">
    <property type="nucleotide sequence ID" value="NZ_CBCSIN010000007.1"/>
</dbReference>
<keyword evidence="2" id="KW-1185">Reference proteome</keyword>